<name>A0AAV7TGR0_PLEWA</name>
<dbReference type="AlphaFoldDB" id="A0AAV7TGR0"/>
<dbReference type="Proteomes" id="UP001066276">
    <property type="component" value="Chromosome 3_2"/>
</dbReference>
<dbReference type="EMBL" id="JANPWB010000006">
    <property type="protein sequence ID" value="KAJ1175476.1"/>
    <property type="molecule type" value="Genomic_DNA"/>
</dbReference>
<evidence type="ECO:0000313" key="2">
    <source>
        <dbReference type="EMBL" id="KAJ1175476.1"/>
    </source>
</evidence>
<comment type="caution">
    <text evidence="2">The sequence shown here is derived from an EMBL/GenBank/DDBJ whole genome shotgun (WGS) entry which is preliminary data.</text>
</comment>
<feature type="region of interest" description="Disordered" evidence="1">
    <location>
        <begin position="14"/>
        <end position="38"/>
    </location>
</feature>
<reference evidence="2" key="1">
    <citation type="journal article" date="2022" name="bioRxiv">
        <title>Sequencing and chromosome-scale assembly of the giantPleurodeles waltlgenome.</title>
        <authorList>
            <person name="Brown T."/>
            <person name="Elewa A."/>
            <person name="Iarovenko S."/>
            <person name="Subramanian E."/>
            <person name="Araus A.J."/>
            <person name="Petzold A."/>
            <person name="Susuki M."/>
            <person name="Suzuki K.-i.T."/>
            <person name="Hayashi T."/>
            <person name="Toyoda A."/>
            <person name="Oliveira C."/>
            <person name="Osipova E."/>
            <person name="Leigh N.D."/>
            <person name="Simon A."/>
            <person name="Yun M.H."/>
        </authorList>
    </citation>
    <scope>NUCLEOTIDE SEQUENCE</scope>
    <source>
        <strain evidence="2">20211129_DDA</strain>
        <tissue evidence="2">Liver</tissue>
    </source>
</reference>
<protein>
    <submittedName>
        <fullName evidence="2">Uncharacterized protein</fullName>
    </submittedName>
</protein>
<organism evidence="2 3">
    <name type="scientific">Pleurodeles waltl</name>
    <name type="common">Iberian ribbed newt</name>
    <dbReference type="NCBI Taxonomy" id="8319"/>
    <lineage>
        <taxon>Eukaryota</taxon>
        <taxon>Metazoa</taxon>
        <taxon>Chordata</taxon>
        <taxon>Craniata</taxon>
        <taxon>Vertebrata</taxon>
        <taxon>Euteleostomi</taxon>
        <taxon>Amphibia</taxon>
        <taxon>Batrachia</taxon>
        <taxon>Caudata</taxon>
        <taxon>Salamandroidea</taxon>
        <taxon>Salamandridae</taxon>
        <taxon>Pleurodelinae</taxon>
        <taxon>Pleurodeles</taxon>
    </lineage>
</organism>
<sequence>MGKADRVQIKLQFEQKKTPKARGEGPTVPDPMPEGGGVETEADIKQILMSMQYSLMKIDGQINALTYPMDSMSDWIDKHEEHLDQVERRVS</sequence>
<proteinExistence type="predicted"/>
<accession>A0AAV7TGR0</accession>
<keyword evidence="3" id="KW-1185">Reference proteome</keyword>
<gene>
    <name evidence="2" type="ORF">NDU88_000764</name>
</gene>
<evidence type="ECO:0000256" key="1">
    <source>
        <dbReference type="SAM" id="MobiDB-lite"/>
    </source>
</evidence>
<feature type="compositionally biased region" description="Basic and acidic residues" evidence="1">
    <location>
        <begin position="14"/>
        <end position="23"/>
    </location>
</feature>
<evidence type="ECO:0000313" key="3">
    <source>
        <dbReference type="Proteomes" id="UP001066276"/>
    </source>
</evidence>